<protein>
    <submittedName>
        <fullName evidence="1">Uncharacterized protein</fullName>
    </submittedName>
</protein>
<reference evidence="1" key="1">
    <citation type="submission" date="2019-10" db="EMBL/GenBank/DDBJ databases">
        <authorList>
            <consortium name="DOE Joint Genome Institute"/>
            <person name="Kuo A."/>
            <person name="Miyauchi S."/>
            <person name="Kiss E."/>
            <person name="Drula E."/>
            <person name="Kohler A."/>
            <person name="Sanchez-Garcia M."/>
            <person name="Andreopoulos B."/>
            <person name="Barry K.W."/>
            <person name="Bonito G."/>
            <person name="Buee M."/>
            <person name="Carver A."/>
            <person name="Chen C."/>
            <person name="Cichocki N."/>
            <person name="Clum A."/>
            <person name="Culley D."/>
            <person name="Crous P.W."/>
            <person name="Fauchery L."/>
            <person name="Girlanda M."/>
            <person name="Hayes R."/>
            <person name="Keri Z."/>
            <person name="Labutti K."/>
            <person name="Lipzen A."/>
            <person name="Lombard V."/>
            <person name="Magnuson J."/>
            <person name="Maillard F."/>
            <person name="Morin E."/>
            <person name="Murat C."/>
            <person name="Nolan M."/>
            <person name="Ohm R."/>
            <person name="Pangilinan J."/>
            <person name="Pereira M."/>
            <person name="Perotto S."/>
            <person name="Peter M."/>
            <person name="Riley R."/>
            <person name="Sitrit Y."/>
            <person name="Stielow B."/>
            <person name="Szollosi G."/>
            <person name="Zifcakova L."/>
            <person name="Stursova M."/>
            <person name="Spatafora J.W."/>
            <person name="Tedersoo L."/>
            <person name="Vaario L.-M."/>
            <person name="Yamada A."/>
            <person name="Yan M."/>
            <person name="Wang P."/>
            <person name="Xu J."/>
            <person name="Bruns T."/>
            <person name="Baldrian P."/>
            <person name="Vilgalys R."/>
            <person name="Henrissat B."/>
            <person name="Grigoriev I.V."/>
            <person name="Hibbett D."/>
            <person name="Nagy L.G."/>
            <person name="Martin F.M."/>
        </authorList>
    </citation>
    <scope>NUCLEOTIDE SEQUENCE</scope>
    <source>
        <strain evidence="1">P2</strain>
    </source>
</reference>
<evidence type="ECO:0000313" key="1">
    <source>
        <dbReference type="EMBL" id="KAF9646248.1"/>
    </source>
</evidence>
<proteinExistence type="predicted"/>
<comment type="caution">
    <text evidence="1">The sequence shown here is derived from an EMBL/GenBank/DDBJ whole genome shotgun (WGS) entry which is preliminary data.</text>
</comment>
<reference evidence="1" key="2">
    <citation type="journal article" date="2020" name="Nat. Commun.">
        <title>Large-scale genome sequencing of mycorrhizal fungi provides insights into the early evolution of symbiotic traits.</title>
        <authorList>
            <person name="Miyauchi S."/>
            <person name="Kiss E."/>
            <person name="Kuo A."/>
            <person name="Drula E."/>
            <person name="Kohler A."/>
            <person name="Sanchez-Garcia M."/>
            <person name="Morin E."/>
            <person name="Andreopoulos B."/>
            <person name="Barry K.W."/>
            <person name="Bonito G."/>
            <person name="Buee M."/>
            <person name="Carver A."/>
            <person name="Chen C."/>
            <person name="Cichocki N."/>
            <person name="Clum A."/>
            <person name="Culley D."/>
            <person name="Crous P.W."/>
            <person name="Fauchery L."/>
            <person name="Girlanda M."/>
            <person name="Hayes R.D."/>
            <person name="Keri Z."/>
            <person name="LaButti K."/>
            <person name="Lipzen A."/>
            <person name="Lombard V."/>
            <person name="Magnuson J."/>
            <person name="Maillard F."/>
            <person name="Murat C."/>
            <person name="Nolan M."/>
            <person name="Ohm R.A."/>
            <person name="Pangilinan J."/>
            <person name="Pereira M.F."/>
            <person name="Perotto S."/>
            <person name="Peter M."/>
            <person name="Pfister S."/>
            <person name="Riley R."/>
            <person name="Sitrit Y."/>
            <person name="Stielow J.B."/>
            <person name="Szollosi G."/>
            <person name="Zifcakova L."/>
            <person name="Stursova M."/>
            <person name="Spatafora J.W."/>
            <person name="Tedersoo L."/>
            <person name="Vaario L.M."/>
            <person name="Yamada A."/>
            <person name="Yan M."/>
            <person name="Wang P."/>
            <person name="Xu J."/>
            <person name="Bruns T."/>
            <person name="Baldrian P."/>
            <person name="Vilgalys R."/>
            <person name="Dunand C."/>
            <person name="Henrissat B."/>
            <person name="Grigoriev I.V."/>
            <person name="Hibbett D."/>
            <person name="Nagy L.G."/>
            <person name="Martin F.M."/>
        </authorList>
    </citation>
    <scope>NUCLEOTIDE SEQUENCE</scope>
    <source>
        <strain evidence="1">P2</strain>
    </source>
</reference>
<dbReference type="EMBL" id="MU118063">
    <property type="protein sequence ID" value="KAF9646248.1"/>
    <property type="molecule type" value="Genomic_DNA"/>
</dbReference>
<accession>A0ACB6ZA61</accession>
<name>A0ACB6ZA61_THEGA</name>
<dbReference type="Proteomes" id="UP000886501">
    <property type="component" value="Unassembled WGS sequence"/>
</dbReference>
<gene>
    <name evidence="1" type="ORF">BDM02DRAFT_3118907</name>
</gene>
<evidence type="ECO:0000313" key="2">
    <source>
        <dbReference type="Proteomes" id="UP000886501"/>
    </source>
</evidence>
<sequence>MTLAISRRVSVWSPPLNGRAFRCIGLTTHSCPSDAPSTSKFHNEYKGQSSRVGQDEILAHLRARLSGSQSVSIQRERAVEFLEQE</sequence>
<organism evidence="1 2">
    <name type="scientific">Thelephora ganbajun</name>
    <name type="common">Ganba fungus</name>
    <dbReference type="NCBI Taxonomy" id="370292"/>
    <lineage>
        <taxon>Eukaryota</taxon>
        <taxon>Fungi</taxon>
        <taxon>Dikarya</taxon>
        <taxon>Basidiomycota</taxon>
        <taxon>Agaricomycotina</taxon>
        <taxon>Agaricomycetes</taxon>
        <taxon>Thelephorales</taxon>
        <taxon>Thelephoraceae</taxon>
        <taxon>Thelephora</taxon>
    </lineage>
</organism>
<keyword evidence="2" id="KW-1185">Reference proteome</keyword>